<dbReference type="EMBL" id="JACHVB010000043">
    <property type="protein sequence ID" value="MBC2595573.1"/>
    <property type="molecule type" value="Genomic_DNA"/>
</dbReference>
<dbReference type="Pfam" id="PF13229">
    <property type="entry name" value="Beta_helix"/>
    <property type="match status" value="1"/>
</dbReference>
<dbReference type="RefSeq" id="WP_185676524.1">
    <property type="nucleotide sequence ID" value="NZ_JACHVB010000043.1"/>
</dbReference>
<name>A0A842HGB8_9BACT</name>
<sequence length="680" mass="75760">MPLSVFALTAVAVSMYAQVDPGIPVPTLPADGEVSYMPTPDFFWSEVEGAEEYEIQIAGDPSFESIIDRDHIVIPRYVADKPLPWGGHYWRVRSYTADGEASAFSEPVRFELKRPENIYEIPDGADAQTIQSIIAEAVKNTPALVQFAVNGHYRLTPVGQRELIKMKGVENLIVDGRGSTVVLTSALAGLAEFINCKSILVRDITVEFDPMPFTVGVIEAVDEDTRTITMRMDNPGMIPFDQPLVQNHWEWGVLLDGDIPGKLADDAPIVMWTEAESVARSAGEDGEPRYTVRTSKSYLPYFKPGLKWIQFVRAGGGSLFRTDGSEDVTAYEITNYGISAGHYAALGGTRLKVLHCHSRMKEGNWFGNNADGLHVRSNKIGPWVEGCSFEGVGDDAIAFYSKGIYIFEQVSDRTLLVDRTMFNLEPGDRATIFDPRAGTLVEDEIVVESVQPSSEVRDGVRREGFLVTFTEPFKAQIETSNEDPLKNDQLFGRERINHYFAIRHSNFSKIRRYGNVIRGAHGVIEGNTYEHISDVAINLRNEPDLWRNGLHSEKIWILDNTILDSGFSRGSYGQGQIQAIMYRLGYANAEARAHRDIVIAGNTILNWQECAIRVSNVDGARIVDNTVGSDLLAFDNDRRHVGILVDNSENVWISGNEFIDPRTLDAEIEVTENTDNIVQE</sequence>
<dbReference type="InterPro" id="IPR006626">
    <property type="entry name" value="PbH1"/>
</dbReference>
<gene>
    <name evidence="2" type="ORF">H5P28_15000</name>
</gene>
<dbReference type="SMART" id="SM00710">
    <property type="entry name" value="PbH1"/>
    <property type="match status" value="5"/>
</dbReference>
<dbReference type="SUPFAM" id="SSF51126">
    <property type="entry name" value="Pectin lyase-like"/>
    <property type="match status" value="1"/>
</dbReference>
<dbReference type="Gene3D" id="2.160.20.10">
    <property type="entry name" value="Single-stranded right-handed beta-helix, Pectin lyase-like"/>
    <property type="match status" value="1"/>
</dbReference>
<protein>
    <submittedName>
        <fullName evidence="2">Right-handed parallel beta-helix repeat-containing protein</fullName>
    </submittedName>
</protein>
<dbReference type="InterPro" id="IPR013783">
    <property type="entry name" value="Ig-like_fold"/>
</dbReference>
<proteinExistence type="predicted"/>
<comment type="caution">
    <text evidence="2">The sequence shown here is derived from an EMBL/GenBank/DDBJ whole genome shotgun (WGS) entry which is preliminary data.</text>
</comment>
<accession>A0A842HGB8</accession>
<dbReference type="AlphaFoldDB" id="A0A842HGB8"/>
<dbReference type="InterPro" id="IPR011050">
    <property type="entry name" value="Pectin_lyase_fold/virulence"/>
</dbReference>
<evidence type="ECO:0000259" key="1">
    <source>
        <dbReference type="Pfam" id="PF13229"/>
    </source>
</evidence>
<dbReference type="Gene3D" id="2.60.40.10">
    <property type="entry name" value="Immunoglobulins"/>
    <property type="match status" value="1"/>
</dbReference>
<evidence type="ECO:0000313" key="2">
    <source>
        <dbReference type="EMBL" id="MBC2595573.1"/>
    </source>
</evidence>
<organism evidence="2 3">
    <name type="scientific">Ruficoccus amylovorans</name>
    <dbReference type="NCBI Taxonomy" id="1804625"/>
    <lineage>
        <taxon>Bacteria</taxon>
        <taxon>Pseudomonadati</taxon>
        <taxon>Verrucomicrobiota</taxon>
        <taxon>Opitutia</taxon>
        <taxon>Puniceicoccales</taxon>
        <taxon>Cerasicoccaceae</taxon>
        <taxon>Ruficoccus</taxon>
    </lineage>
</organism>
<keyword evidence="3" id="KW-1185">Reference proteome</keyword>
<reference evidence="2 3" key="1">
    <citation type="submission" date="2020-07" db="EMBL/GenBank/DDBJ databases">
        <authorList>
            <person name="Feng X."/>
        </authorList>
    </citation>
    <scope>NUCLEOTIDE SEQUENCE [LARGE SCALE GENOMIC DNA]</scope>
    <source>
        <strain evidence="2 3">JCM31066</strain>
    </source>
</reference>
<dbReference type="InterPro" id="IPR012334">
    <property type="entry name" value="Pectin_lyas_fold"/>
</dbReference>
<feature type="domain" description="Right handed beta helix" evidence="1">
    <location>
        <begin position="500"/>
        <end position="675"/>
    </location>
</feature>
<dbReference type="InterPro" id="IPR039448">
    <property type="entry name" value="Beta_helix"/>
</dbReference>
<evidence type="ECO:0000313" key="3">
    <source>
        <dbReference type="Proteomes" id="UP000546464"/>
    </source>
</evidence>
<dbReference type="Proteomes" id="UP000546464">
    <property type="component" value="Unassembled WGS sequence"/>
</dbReference>